<gene>
    <name evidence="1" type="ORF">M5W82_20395</name>
</gene>
<protein>
    <submittedName>
        <fullName evidence="1">Uncharacterized protein</fullName>
    </submittedName>
</protein>
<dbReference type="RefSeq" id="WP_268639223.1">
    <property type="nucleotide sequence ID" value="NZ_JAMDLZ010000041.1"/>
</dbReference>
<dbReference type="EMBL" id="JAMDLZ010000041">
    <property type="protein sequence ID" value="MCY9549244.1"/>
    <property type="molecule type" value="Genomic_DNA"/>
</dbReference>
<name>A0ABT4EYG0_9BACI</name>
<keyword evidence="2" id="KW-1185">Reference proteome</keyword>
<sequence length="266" mass="30614">MYLVLESEYRLINDNNKIYIEHMFNKKIIELSFKEKINLEYFKKLLYFGTTIQLLSSSKKKEDKLIAYLLKNETNIFLLSSHLKDINREINCRSLFMICDEVGTSHEKLVNFKSVIGKTGIEIIGDSSDGLSNHLRDNGFLVKKPNVNENNKIIIVEISSISTPIESFFNDYDCILPYSVVEMSIGPCLFKNNQSQDDVSFVFESYESKGIPSQANLISMYSLIINTVLYLINNVHQELYIDAGLPINRKFKFSLPDMGLRAFLQT</sequence>
<organism evidence="1 2">
    <name type="scientific">Lysinibacillus xylanilyticus</name>
    <dbReference type="NCBI Taxonomy" id="582475"/>
    <lineage>
        <taxon>Bacteria</taxon>
        <taxon>Bacillati</taxon>
        <taxon>Bacillota</taxon>
        <taxon>Bacilli</taxon>
        <taxon>Bacillales</taxon>
        <taxon>Bacillaceae</taxon>
        <taxon>Lysinibacillus</taxon>
    </lineage>
</organism>
<proteinExistence type="predicted"/>
<dbReference type="Proteomes" id="UP001527052">
    <property type="component" value="Unassembled WGS sequence"/>
</dbReference>
<evidence type="ECO:0000313" key="1">
    <source>
        <dbReference type="EMBL" id="MCY9549244.1"/>
    </source>
</evidence>
<evidence type="ECO:0000313" key="2">
    <source>
        <dbReference type="Proteomes" id="UP001527052"/>
    </source>
</evidence>
<accession>A0ABT4EYG0</accession>
<comment type="caution">
    <text evidence="1">The sequence shown here is derived from an EMBL/GenBank/DDBJ whole genome shotgun (WGS) entry which is preliminary data.</text>
</comment>
<reference evidence="1 2" key="1">
    <citation type="submission" date="2022-05" db="EMBL/GenBank/DDBJ databases">
        <title>Genome Sequencing of Bee-Associated Microbes.</title>
        <authorList>
            <person name="Dunlap C."/>
        </authorList>
    </citation>
    <scope>NUCLEOTIDE SEQUENCE [LARGE SCALE GENOMIC DNA]</scope>
    <source>
        <strain evidence="1 2">NRRL BD-083</strain>
    </source>
</reference>